<protein>
    <recommendedName>
        <fullName evidence="3">UDP-N-acetylglucosamine transferase subunit ALG14</fullName>
    </recommendedName>
    <alternativeName>
        <fullName evidence="10">Asparagine-linked glycosylation 14 homolog</fullName>
    </alternativeName>
    <alternativeName>
        <fullName evidence="9">UDP-N-acetylglucosamine transferase subunit alg14</fullName>
    </alternativeName>
</protein>
<name>A0A671ML24_9TELE</name>
<evidence type="ECO:0000256" key="3">
    <source>
        <dbReference type="ARBA" id="ARBA00017467"/>
    </source>
</evidence>
<comment type="subcellular location">
    <subcellularLocation>
        <location evidence="1">Endoplasmic reticulum membrane</location>
        <topology evidence="1">Single-pass membrane protein</topology>
    </subcellularLocation>
</comment>
<keyword evidence="7 11" id="KW-0472">Membrane</keyword>
<comment type="similarity">
    <text evidence="2">Belongs to the ALG14 family.</text>
</comment>
<evidence type="ECO:0000256" key="4">
    <source>
        <dbReference type="ARBA" id="ARBA00022692"/>
    </source>
</evidence>
<dbReference type="GO" id="GO:0043541">
    <property type="term" value="C:UDP-N-acetylglucosamine transferase complex"/>
    <property type="evidence" value="ECO:0007669"/>
    <property type="project" value="TreeGrafter"/>
</dbReference>
<gene>
    <name evidence="12" type="primary">LOC107657751</name>
</gene>
<evidence type="ECO:0000313" key="13">
    <source>
        <dbReference type="Proteomes" id="UP000472260"/>
    </source>
</evidence>
<comment type="subunit">
    <text evidence="8">Forms with ALG13 the active heterodimeric UDP-N-acetylglucosamine transferase complex.</text>
</comment>
<evidence type="ECO:0000256" key="7">
    <source>
        <dbReference type="ARBA" id="ARBA00023136"/>
    </source>
</evidence>
<dbReference type="Gene3D" id="3.40.50.2000">
    <property type="entry name" value="Glycogen Phosphorylase B"/>
    <property type="match status" value="1"/>
</dbReference>
<evidence type="ECO:0000313" key="12">
    <source>
        <dbReference type="Ensembl" id="ENSSANP00000031291.1"/>
    </source>
</evidence>
<reference evidence="12" key="2">
    <citation type="submission" date="2025-09" db="UniProtKB">
        <authorList>
            <consortium name="Ensembl"/>
        </authorList>
    </citation>
    <scope>IDENTIFICATION</scope>
</reference>
<dbReference type="FunFam" id="3.40.50.2000:FF:000098">
    <property type="entry name" value="UDP-N-acetylglucosamine transferase subunit ALG14 homolog"/>
    <property type="match status" value="1"/>
</dbReference>
<evidence type="ECO:0000256" key="11">
    <source>
        <dbReference type="SAM" id="Phobius"/>
    </source>
</evidence>
<dbReference type="InterPro" id="IPR013969">
    <property type="entry name" value="Oligosacch_biosynth_Alg14"/>
</dbReference>
<dbReference type="PANTHER" id="PTHR12154">
    <property type="entry name" value="GLYCOSYL TRANSFERASE-RELATED"/>
    <property type="match status" value="1"/>
</dbReference>
<evidence type="ECO:0000256" key="9">
    <source>
        <dbReference type="ARBA" id="ARBA00067533"/>
    </source>
</evidence>
<dbReference type="GO" id="GO:0006488">
    <property type="term" value="P:dolichol-linked oligosaccharide biosynthetic process"/>
    <property type="evidence" value="ECO:0007669"/>
    <property type="project" value="InterPro"/>
</dbReference>
<dbReference type="OrthoDB" id="17098at2759"/>
<dbReference type="GO" id="GO:0004577">
    <property type="term" value="F:N-acetylglucosaminyldiphosphodolichol N-acetylglucosaminyltransferase activity"/>
    <property type="evidence" value="ECO:0007669"/>
    <property type="project" value="TreeGrafter"/>
</dbReference>
<accession>A0A671ML24</accession>
<keyword evidence="6 11" id="KW-1133">Transmembrane helix</keyword>
<evidence type="ECO:0000256" key="10">
    <source>
        <dbReference type="ARBA" id="ARBA00075041"/>
    </source>
</evidence>
<dbReference type="Proteomes" id="UP000472260">
    <property type="component" value="Unassembled WGS sequence"/>
</dbReference>
<dbReference type="KEGG" id="sanh:107657751"/>
<keyword evidence="5" id="KW-0256">Endoplasmic reticulum</keyword>
<evidence type="ECO:0000256" key="2">
    <source>
        <dbReference type="ARBA" id="ARBA00009731"/>
    </source>
</evidence>
<keyword evidence="13" id="KW-1185">Reference proteome</keyword>
<dbReference type="RefSeq" id="XP_016301462.1">
    <property type="nucleotide sequence ID" value="XM_016445976.1"/>
</dbReference>
<dbReference type="AlphaFoldDB" id="A0A671ML24"/>
<evidence type="ECO:0000256" key="8">
    <source>
        <dbReference type="ARBA" id="ARBA00063014"/>
    </source>
</evidence>
<evidence type="ECO:0000256" key="6">
    <source>
        <dbReference type="ARBA" id="ARBA00022989"/>
    </source>
</evidence>
<dbReference type="GeneID" id="107657751"/>
<dbReference type="Pfam" id="PF08660">
    <property type="entry name" value="Alg14"/>
    <property type="match status" value="1"/>
</dbReference>
<dbReference type="Ensembl" id="ENSSANT00000033326.1">
    <property type="protein sequence ID" value="ENSSANP00000031291.1"/>
    <property type="gene ID" value="ENSSANG00000015990.1"/>
</dbReference>
<sequence length="220" mass="24353">MALLYVVVSGVVLTAVVLLTVFILRLFGILRHGSEYKPGQKGSVSVMVVAGSGGHTTEIVRLMGSLSRSYNPRHYVIADTDKMSEDKIRTFEAEREKSGLPSQFTIHRIPRSREVRQSWSSSVLSSLSALMSSVPLVFRLQPDMVLCNGPGTCVPLCAAGLLLGILGLKRVLIVYVESICRVETLSLSGKILYYFSDYFFVQWATLKDKYPKAIYVGRLV</sequence>
<evidence type="ECO:0000256" key="1">
    <source>
        <dbReference type="ARBA" id="ARBA00004389"/>
    </source>
</evidence>
<dbReference type="PANTHER" id="PTHR12154:SF4">
    <property type="entry name" value="UDP-N-ACETYLGLUCOSAMINE TRANSFERASE SUBUNIT ALG14 HOMOLOG"/>
    <property type="match status" value="1"/>
</dbReference>
<proteinExistence type="inferred from homology"/>
<reference evidence="12" key="1">
    <citation type="submission" date="2025-08" db="UniProtKB">
        <authorList>
            <consortium name="Ensembl"/>
        </authorList>
    </citation>
    <scope>IDENTIFICATION</scope>
</reference>
<feature type="transmembrane region" description="Helical" evidence="11">
    <location>
        <begin position="6"/>
        <end position="27"/>
    </location>
</feature>
<keyword evidence="4 11" id="KW-0812">Transmembrane</keyword>
<organism evidence="12 13">
    <name type="scientific">Sinocyclocheilus anshuiensis</name>
    <dbReference type="NCBI Taxonomy" id="1608454"/>
    <lineage>
        <taxon>Eukaryota</taxon>
        <taxon>Metazoa</taxon>
        <taxon>Chordata</taxon>
        <taxon>Craniata</taxon>
        <taxon>Vertebrata</taxon>
        <taxon>Euteleostomi</taxon>
        <taxon>Actinopterygii</taxon>
        <taxon>Neopterygii</taxon>
        <taxon>Teleostei</taxon>
        <taxon>Ostariophysi</taxon>
        <taxon>Cypriniformes</taxon>
        <taxon>Cyprinidae</taxon>
        <taxon>Cyprininae</taxon>
        <taxon>Sinocyclocheilus</taxon>
    </lineage>
</organism>
<evidence type="ECO:0000256" key="5">
    <source>
        <dbReference type="ARBA" id="ARBA00022824"/>
    </source>
</evidence>